<reference evidence="1" key="1">
    <citation type="submission" date="2023-03" db="EMBL/GenBank/DDBJ databases">
        <title>DFI Biobank Strains.</title>
        <authorList>
            <person name="Mostad J."/>
            <person name="Paddock L."/>
            <person name="Medina S."/>
            <person name="Waligurski E."/>
            <person name="Barat B."/>
            <person name="Smith R."/>
            <person name="Burgo V."/>
            <person name="Metcalfe C."/>
            <person name="Woodson C."/>
            <person name="Sundararajan A."/>
            <person name="Ramaswamy R."/>
            <person name="Lin H."/>
            <person name="Pamer E.G."/>
        </authorList>
    </citation>
    <scope>NUCLEOTIDE SEQUENCE</scope>
    <source>
        <strain evidence="1">DFI.9.5</strain>
    </source>
</reference>
<sequence>RMYDPLLARFLSPDPFVQMPDFSQNFNRYTYCLNNPLIYPDPSGEWNWLVGGLGFVFGYVSLGLTSGNWGWEALGNGVLTGAMWGVGYTSGVKEAGTSPL</sequence>
<dbReference type="InterPro" id="IPR022385">
    <property type="entry name" value="Rhs_assc_core"/>
</dbReference>
<evidence type="ECO:0000313" key="1">
    <source>
        <dbReference type="EMBL" id="MDE8698094.1"/>
    </source>
</evidence>
<name>A0AAW6MDE8_9BACE</name>
<dbReference type="NCBIfam" id="TIGR03696">
    <property type="entry name" value="Rhs_assc_core"/>
    <property type="match status" value="1"/>
</dbReference>
<feature type="non-terminal residue" evidence="1">
    <location>
        <position position="100"/>
    </location>
</feature>
<proteinExistence type="predicted"/>
<feature type="non-terminal residue" evidence="1">
    <location>
        <position position="1"/>
    </location>
</feature>
<evidence type="ECO:0000313" key="2">
    <source>
        <dbReference type="Proteomes" id="UP001221924"/>
    </source>
</evidence>
<dbReference type="Gene3D" id="2.180.10.10">
    <property type="entry name" value="RHS repeat-associated core"/>
    <property type="match status" value="1"/>
</dbReference>
<dbReference type="RefSeq" id="WP_338150700.1">
    <property type="nucleotide sequence ID" value="NZ_JARFID010000704.1"/>
</dbReference>
<organism evidence="1 2">
    <name type="scientific">Bacteroides cellulosilyticus</name>
    <dbReference type="NCBI Taxonomy" id="246787"/>
    <lineage>
        <taxon>Bacteria</taxon>
        <taxon>Pseudomonadati</taxon>
        <taxon>Bacteroidota</taxon>
        <taxon>Bacteroidia</taxon>
        <taxon>Bacteroidales</taxon>
        <taxon>Bacteroidaceae</taxon>
        <taxon>Bacteroides</taxon>
    </lineage>
</organism>
<gene>
    <name evidence="1" type="ORF">PZH42_29335</name>
</gene>
<protein>
    <submittedName>
        <fullName evidence="1">RHS repeat-associated core domain-containing protein</fullName>
    </submittedName>
</protein>
<comment type="caution">
    <text evidence="1">The sequence shown here is derived from an EMBL/GenBank/DDBJ whole genome shotgun (WGS) entry which is preliminary data.</text>
</comment>
<dbReference type="AlphaFoldDB" id="A0AAW6MDE8"/>
<dbReference type="EMBL" id="JARFID010000704">
    <property type="protein sequence ID" value="MDE8698094.1"/>
    <property type="molecule type" value="Genomic_DNA"/>
</dbReference>
<accession>A0AAW6MDE8</accession>
<dbReference type="Proteomes" id="UP001221924">
    <property type="component" value="Unassembled WGS sequence"/>
</dbReference>